<evidence type="ECO:0000313" key="2">
    <source>
        <dbReference type="Proteomes" id="UP000056968"/>
    </source>
</evidence>
<dbReference type="PANTHER" id="PTHR17985:SF8">
    <property type="entry name" value="TRANSPORT AND GOLGI ORGANIZATION PROTEIN 2 HOMOLOG"/>
    <property type="match status" value="1"/>
</dbReference>
<dbReference type="EMBL" id="CP013264">
    <property type="protein sequence ID" value="ALR21681.1"/>
    <property type="molecule type" value="Genomic_DNA"/>
</dbReference>
<dbReference type="PANTHER" id="PTHR17985">
    <property type="entry name" value="SER/THR-RICH PROTEIN T10 IN DGCR REGION"/>
    <property type="match status" value="1"/>
</dbReference>
<dbReference type="OrthoDB" id="4380123at2"/>
<dbReference type="STRING" id="1332080.ATN00_16630"/>
<proteinExistence type="predicted"/>
<dbReference type="Pfam" id="PF05742">
    <property type="entry name" value="TANGO2"/>
    <property type="match status" value="1"/>
</dbReference>
<keyword evidence="2" id="KW-1185">Reference proteome</keyword>
<dbReference type="AlphaFoldDB" id="A0A0S3F1W5"/>
<dbReference type="RefSeq" id="WP_062066599.1">
    <property type="nucleotide sequence ID" value="NZ_CP013264.1"/>
</dbReference>
<accession>A0A0S3F1W5</accession>
<evidence type="ECO:0008006" key="3">
    <source>
        <dbReference type="Google" id="ProtNLM"/>
    </source>
</evidence>
<organism evidence="1 2">
    <name type="scientific">Sphingobium baderi</name>
    <dbReference type="NCBI Taxonomy" id="1332080"/>
    <lineage>
        <taxon>Bacteria</taxon>
        <taxon>Pseudomonadati</taxon>
        <taxon>Pseudomonadota</taxon>
        <taxon>Alphaproteobacteria</taxon>
        <taxon>Sphingomonadales</taxon>
        <taxon>Sphingomonadaceae</taxon>
        <taxon>Sphingobium</taxon>
    </lineage>
</organism>
<dbReference type="Proteomes" id="UP000056968">
    <property type="component" value="Chromosome"/>
</dbReference>
<evidence type="ECO:0000313" key="1">
    <source>
        <dbReference type="EMBL" id="ALR21681.1"/>
    </source>
</evidence>
<dbReference type="InterPro" id="IPR008551">
    <property type="entry name" value="TANGO2"/>
</dbReference>
<sequence length="256" mass="27829">MCIMAMAWHAHPRWRLLLVGNRDELHARPAAPLARWDEPDHLIAGRDLQSGGTWLGVSEQGRCAIVTNRRGYGLPDPAKASRGALVTDLLRGEGAYAAPDRAPMDDFNPFNLILIDREQAHFLTNRPHPLCTTLTHGLYGLSNGALDDPWPKTLALKAALLDWLMTEADDPAVLMDALRSETLLDAGIAPEIPSDAPDEAAVSPIFIRNPVYGTRCSSLIAIDGEGRGTIMERRFDAAGGVTGESSFAFSWPQPMA</sequence>
<reference evidence="1 2" key="1">
    <citation type="submission" date="2015-11" db="EMBL/GenBank/DDBJ databases">
        <title>A Two-component Flavoprotein Monooxygenase System MeaXY Responsible for para-Hydroxylation of 2-Methyl-6-ethylaniline and 2,6-Diethylaniline in Sphingobium baderi DE-13.</title>
        <authorList>
            <person name="Cheng M."/>
            <person name="Meng Q."/>
            <person name="Yang Y."/>
            <person name="Chu C."/>
            <person name="Yan X."/>
            <person name="He J."/>
            <person name="Li S."/>
        </authorList>
    </citation>
    <scope>NUCLEOTIDE SEQUENCE [LARGE SCALE GENOMIC DNA]</scope>
    <source>
        <strain evidence="1 2">DE-13</strain>
    </source>
</reference>
<dbReference type="KEGG" id="sbd:ATN00_16630"/>
<protein>
    <recommendedName>
        <fullName evidence="3">NRDE family protein</fullName>
    </recommendedName>
</protein>
<gene>
    <name evidence="1" type="ORF">ATN00_16630</name>
</gene>
<name>A0A0S3F1W5_9SPHN</name>